<dbReference type="InterPro" id="IPR029058">
    <property type="entry name" value="AB_hydrolase_fold"/>
</dbReference>
<accession>W7ILS1</accession>
<dbReference type="InterPro" id="IPR000073">
    <property type="entry name" value="AB_hydrolase_1"/>
</dbReference>
<feature type="domain" description="AB hydrolase-1" evidence="1">
    <location>
        <begin position="31"/>
        <end position="129"/>
    </location>
</feature>
<dbReference type="PATRIC" id="fig|909613.9.peg.3375"/>
<gene>
    <name evidence="2" type="ORF">UO65_3374</name>
</gene>
<protein>
    <submittedName>
        <fullName evidence="2">Carboxylesterase</fullName>
    </submittedName>
</protein>
<dbReference type="Pfam" id="PF00561">
    <property type="entry name" value="Abhydrolase_1"/>
    <property type="match status" value="1"/>
</dbReference>
<evidence type="ECO:0000313" key="3">
    <source>
        <dbReference type="Proteomes" id="UP000019277"/>
    </source>
</evidence>
<comment type="caution">
    <text evidence="2">The sequence shown here is derived from an EMBL/GenBank/DDBJ whole genome shotgun (WGS) entry which is preliminary data.</text>
</comment>
<dbReference type="SUPFAM" id="SSF53474">
    <property type="entry name" value="alpha/beta-Hydrolases"/>
    <property type="match status" value="1"/>
</dbReference>
<proteinExistence type="predicted"/>
<dbReference type="STRING" id="909613.UO65_3374"/>
<dbReference type="EMBL" id="AYXG01000118">
    <property type="protein sequence ID" value="EWC61318.1"/>
    <property type="molecule type" value="Genomic_DNA"/>
</dbReference>
<keyword evidence="3" id="KW-1185">Reference proteome</keyword>
<organism evidence="2 3">
    <name type="scientific">Actinokineospora spheciospongiae</name>
    <dbReference type="NCBI Taxonomy" id="909613"/>
    <lineage>
        <taxon>Bacteria</taxon>
        <taxon>Bacillati</taxon>
        <taxon>Actinomycetota</taxon>
        <taxon>Actinomycetes</taxon>
        <taxon>Pseudonocardiales</taxon>
        <taxon>Pseudonocardiaceae</taxon>
        <taxon>Actinokineospora</taxon>
    </lineage>
</organism>
<dbReference type="PANTHER" id="PTHR43689">
    <property type="entry name" value="HYDROLASE"/>
    <property type="match status" value="1"/>
</dbReference>
<evidence type="ECO:0000259" key="1">
    <source>
        <dbReference type="Pfam" id="PF00561"/>
    </source>
</evidence>
<dbReference type="AlphaFoldDB" id="W7ILS1"/>
<dbReference type="PANTHER" id="PTHR43689:SF8">
    <property type="entry name" value="ALPHA_BETA-HYDROLASES SUPERFAMILY PROTEIN"/>
    <property type="match status" value="1"/>
</dbReference>
<name>W7ILS1_9PSEU</name>
<evidence type="ECO:0000313" key="2">
    <source>
        <dbReference type="EMBL" id="EWC61318.1"/>
    </source>
</evidence>
<dbReference type="Gene3D" id="3.40.50.1820">
    <property type="entry name" value="alpha/beta hydrolase"/>
    <property type="match status" value="1"/>
</dbReference>
<dbReference type="eggNOG" id="COG0596">
    <property type="taxonomic scope" value="Bacteria"/>
</dbReference>
<sequence>MARCPQPDEVHDVVTAHGSTRVYRFGSGGAPVVLLPGMMGTAASHAELIPALGPVYAVDTLGEAGRSVQTAPFADTADRARCLDAVFERLGLTGVHLVGGSTGGWHAVNQAVHAPGRLASISLLDPTTVTSGFAPAALGYGVLGGLVNRDWVWRRFLRWSAGADVLDRADVRLVLAGIREYRVRVPFQVRPAAEQISALSVPVLAMFAARSAVHDGVAAARLLAELLPGADVEVLPEAGHFVYLRAPDRDRIAERVRGFVERV</sequence>
<dbReference type="Proteomes" id="UP000019277">
    <property type="component" value="Unassembled WGS sequence"/>
</dbReference>
<reference evidence="2 3" key="1">
    <citation type="journal article" date="2014" name="Genome Announc.">
        <title>Draft Genome Sequence of the Antitrypanosomally Active Sponge-Associated Bacterium Actinokineospora sp. Strain EG49.</title>
        <authorList>
            <person name="Harjes J."/>
            <person name="Ryu T."/>
            <person name="Abdelmohsen U.R."/>
            <person name="Moitinho-Silva L."/>
            <person name="Horn H."/>
            <person name="Ravasi T."/>
            <person name="Hentschel U."/>
        </authorList>
    </citation>
    <scope>NUCLEOTIDE SEQUENCE [LARGE SCALE GENOMIC DNA]</scope>
    <source>
        <strain evidence="2 3">EG49</strain>
    </source>
</reference>
<dbReference type="GO" id="GO:0003824">
    <property type="term" value="F:catalytic activity"/>
    <property type="evidence" value="ECO:0007669"/>
    <property type="project" value="UniProtKB-ARBA"/>
</dbReference>